<dbReference type="InterPro" id="IPR039982">
    <property type="entry name" value="Ribosomal_mL65"/>
</dbReference>
<evidence type="ECO:0000256" key="2">
    <source>
        <dbReference type="ARBA" id="ARBA00022980"/>
    </source>
</evidence>
<accession>A0A0N5ALC7</accession>
<protein>
    <submittedName>
        <fullName evidence="6">28S ribosomal protein S30, mitochondrial</fullName>
    </submittedName>
</protein>
<evidence type="ECO:0000256" key="1">
    <source>
        <dbReference type="ARBA" id="ARBA00004173"/>
    </source>
</evidence>
<keyword evidence="3" id="KW-0496">Mitochondrion</keyword>
<organism evidence="5 6">
    <name type="scientific">Syphacia muris</name>
    <dbReference type="NCBI Taxonomy" id="451379"/>
    <lineage>
        <taxon>Eukaryota</taxon>
        <taxon>Metazoa</taxon>
        <taxon>Ecdysozoa</taxon>
        <taxon>Nematoda</taxon>
        <taxon>Chromadorea</taxon>
        <taxon>Rhabditida</taxon>
        <taxon>Spirurina</taxon>
        <taxon>Oxyuridomorpha</taxon>
        <taxon>Oxyuroidea</taxon>
        <taxon>Oxyuridae</taxon>
        <taxon>Syphacia</taxon>
    </lineage>
</organism>
<dbReference type="Pfam" id="PF07147">
    <property type="entry name" value="PDCD9"/>
    <property type="match status" value="1"/>
</dbReference>
<dbReference type="PANTHER" id="PTHR13014">
    <property type="entry name" value="MITOCHONDRIAL 28S RIBOSOMAL PROTEIN S30/P52 PRO-APOTOTIC PROTEIN"/>
    <property type="match status" value="1"/>
</dbReference>
<evidence type="ECO:0000313" key="5">
    <source>
        <dbReference type="Proteomes" id="UP000046393"/>
    </source>
</evidence>
<evidence type="ECO:0000313" key="6">
    <source>
        <dbReference type="WBParaSite" id="SMUV_0000533801-mRNA-1"/>
    </source>
</evidence>
<dbReference type="InterPro" id="IPR010793">
    <property type="entry name" value="Ribosomal_mL37/mL65"/>
</dbReference>
<keyword evidence="4" id="KW-0687">Ribonucleoprotein</keyword>
<dbReference type="WBParaSite" id="SMUV_0000533801-mRNA-1">
    <property type="protein sequence ID" value="SMUV_0000533801-mRNA-1"/>
    <property type="gene ID" value="SMUV_0000533801"/>
</dbReference>
<keyword evidence="5" id="KW-1185">Reference proteome</keyword>
<keyword evidence="2" id="KW-0689">Ribosomal protein</keyword>
<dbReference type="PANTHER" id="PTHR13014:SF3">
    <property type="entry name" value="LARGE RIBOSOMAL SUBUNIT PROTEIN ML65"/>
    <property type="match status" value="1"/>
</dbReference>
<dbReference type="GO" id="GO:0006412">
    <property type="term" value="P:translation"/>
    <property type="evidence" value="ECO:0007669"/>
    <property type="project" value="InterPro"/>
</dbReference>
<dbReference type="AlphaFoldDB" id="A0A0N5ALC7"/>
<evidence type="ECO:0000256" key="4">
    <source>
        <dbReference type="ARBA" id="ARBA00023274"/>
    </source>
</evidence>
<sequence>MKRRLLHLPPKCFRFHFAALSSNSKELPKNFKPQRPPHYRSTHPYVPLGTKLDEFPNAADADGTGPRLYEYWKMGEFVRKMPTASERIEFVNPFQRQWSRFEKKWHREHHPDLIKPRKAWNVPPIPLYFDPLNFYKYITKTRVVEGLDQCFGDLNPPTKTFEKKIIEALQVNEKTQRTLEEKCDFLLRNVVDATLCTLSPTVPHLMDCSVNYNPRCESFWIRSGFLSMYDQESREANPHRRRRRFPCDDIRQLGELTFVLRDNLSVQVRDKHPLSPVFDFSNENELYREIFDDSTVATDDVIYSPLIFNMWPDENPLWQCPGCEPDCGDPNLFGRLALKSSTSLIQRCDFWKVYGEERETVIKDCLTASAVSSLFSWLNGQAHILGYTQYNDIESPLASQLVLFDGQQFFFAFGQLNTIAINIDVKGFVNERSNVCYIEGPFALYDEIEEEKFFHFENGTKIEGLNQHVLKRLVQMFLRV</sequence>
<evidence type="ECO:0000256" key="3">
    <source>
        <dbReference type="ARBA" id="ARBA00023128"/>
    </source>
</evidence>
<proteinExistence type="predicted"/>
<reference evidence="6" key="1">
    <citation type="submission" date="2017-02" db="UniProtKB">
        <authorList>
            <consortium name="WormBaseParasite"/>
        </authorList>
    </citation>
    <scope>IDENTIFICATION</scope>
</reference>
<name>A0A0N5ALC7_9BILA</name>
<comment type="subcellular location">
    <subcellularLocation>
        <location evidence="1">Mitochondrion</location>
    </subcellularLocation>
</comment>
<dbReference type="STRING" id="451379.A0A0N5ALC7"/>
<dbReference type="Proteomes" id="UP000046393">
    <property type="component" value="Unplaced"/>
</dbReference>
<dbReference type="GO" id="GO:0003735">
    <property type="term" value="F:structural constituent of ribosome"/>
    <property type="evidence" value="ECO:0007669"/>
    <property type="project" value="InterPro"/>
</dbReference>
<dbReference type="GO" id="GO:0005762">
    <property type="term" value="C:mitochondrial large ribosomal subunit"/>
    <property type="evidence" value="ECO:0007669"/>
    <property type="project" value="TreeGrafter"/>
</dbReference>